<evidence type="ECO:0000256" key="4">
    <source>
        <dbReference type="ARBA" id="ARBA00022840"/>
    </source>
</evidence>
<evidence type="ECO:0000256" key="3">
    <source>
        <dbReference type="ARBA" id="ARBA00022821"/>
    </source>
</evidence>
<dbReference type="PRINTS" id="PR00364">
    <property type="entry name" value="DISEASERSIST"/>
</dbReference>
<dbReference type="Pfam" id="PF18052">
    <property type="entry name" value="Rx_N"/>
    <property type="match status" value="1"/>
</dbReference>
<dbReference type="PANTHER" id="PTHR36766:SF51">
    <property type="entry name" value="DISEASE RESISTANCE RPP13-LIKE PROTEIN 1"/>
    <property type="match status" value="1"/>
</dbReference>
<comment type="caution">
    <text evidence="7">The sequence shown here is derived from an EMBL/GenBank/DDBJ whole genome shotgun (WGS) entry which is preliminary data.</text>
</comment>
<dbReference type="AlphaFoldDB" id="A0AAE0B4J5"/>
<dbReference type="Pfam" id="PF00931">
    <property type="entry name" value="NB-ARC"/>
    <property type="match status" value="1"/>
</dbReference>
<evidence type="ECO:0000256" key="1">
    <source>
        <dbReference type="ARBA" id="ARBA00022737"/>
    </source>
</evidence>
<evidence type="ECO:0000259" key="5">
    <source>
        <dbReference type="Pfam" id="PF00931"/>
    </source>
</evidence>
<dbReference type="InterPro" id="IPR002182">
    <property type="entry name" value="NB-ARC"/>
</dbReference>
<gene>
    <name evidence="7" type="ORF">Dsin_000905</name>
</gene>
<evidence type="ECO:0000313" key="7">
    <source>
        <dbReference type="EMBL" id="KAK3229024.1"/>
    </source>
</evidence>
<reference evidence="7" key="1">
    <citation type="journal article" date="2023" name="Plant J.">
        <title>Genome sequences and population genomics provide insights into the demographic history, inbreeding, and mutation load of two 'living fossil' tree species of Dipteronia.</title>
        <authorList>
            <person name="Feng Y."/>
            <person name="Comes H.P."/>
            <person name="Chen J."/>
            <person name="Zhu S."/>
            <person name="Lu R."/>
            <person name="Zhang X."/>
            <person name="Li P."/>
            <person name="Qiu J."/>
            <person name="Olsen K.M."/>
            <person name="Qiu Y."/>
        </authorList>
    </citation>
    <scope>NUCLEOTIDE SEQUENCE</scope>
    <source>
        <strain evidence="7">NBL</strain>
    </source>
</reference>
<dbReference type="InterPro" id="IPR042197">
    <property type="entry name" value="Apaf_helical"/>
</dbReference>
<dbReference type="Gene3D" id="3.40.50.300">
    <property type="entry name" value="P-loop containing nucleotide triphosphate hydrolases"/>
    <property type="match status" value="1"/>
</dbReference>
<evidence type="ECO:0000313" key="8">
    <source>
        <dbReference type="Proteomes" id="UP001281410"/>
    </source>
</evidence>
<evidence type="ECO:0000256" key="2">
    <source>
        <dbReference type="ARBA" id="ARBA00022741"/>
    </source>
</evidence>
<accession>A0AAE0B4J5</accession>
<keyword evidence="4" id="KW-0067">ATP-binding</keyword>
<dbReference type="PANTHER" id="PTHR36766">
    <property type="entry name" value="PLANT BROAD-SPECTRUM MILDEW RESISTANCE PROTEIN RPW8"/>
    <property type="match status" value="1"/>
</dbReference>
<protein>
    <recommendedName>
        <fullName evidence="9">Disease resistance RPP13-like protein 1</fullName>
    </recommendedName>
</protein>
<dbReference type="Gene3D" id="1.10.8.430">
    <property type="entry name" value="Helical domain of apoptotic protease-activating factors"/>
    <property type="match status" value="1"/>
</dbReference>
<organism evidence="7 8">
    <name type="scientific">Dipteronia sinensis</name>
    <dbReference type="NCBI Taxonomy" id="43782"/>
    <lineage>
        <taxon>Eukaryota</taxon>
        <taxon>Viridiplantae</taxon>
        <taxon>Streptophyta</taxon>
        <taxon>Embryophyta</taxon>
        <taxon>Tracheophyta</taxon>
        <taxon>Spermatophyta</taxon>
        <taxon>Magnoliopsida</taxon>
        <taxon>eudicotyledons</taxon>
        <taxon>Gunneridae</taxon>
        <taxon>Pentapetalae</taxon>
        <taxon>rosids</taxon>
        <taxon>malvids</taxon>
        <taxon>Sapindales</taxon>
        <taxon>Sapindaceae</taxon>
        <taxon>Hippocastanoideae</taxon>
        <taxon>Acereae</taxon>
        <taxon>Dipteronia</taxon>
    </lineage>
</organism>
<feature type="domain" description="NB-ARC" evidence="5">
    <location>
        <begin position="154"/>
        <end position="307"/>
    </location>
</feature>
<dbReference type="SUPFAM" id="SSF52540">
    <property type="entry name" value="P-loop containing nucleoside triphosphate hydrolases"/>
    <property type="match status" value="1"/>
</dbReference>
<dbReference type="EMBL" id="JANJYJ010000001">
    <property type="protein sequence ID" value="KAK3229024.1"/>
    <property type="molecule type" value="Genomic_DNA"/>
</dbReference>
<dbReference type="Gene3D" id="1.20.5.4130">
    <property type="match status" value="1"/>
</dbReference>
<keyword evidence="8" id="KW-1185">Reference proteome</keyword>
<dbReference type="InterPro" id="IPR027417">
    <property type="entry name" value="P-loop_NTPase"/>
</dbReference>
<dbReference type="FunFam" id="3.40.50.300:FF:001091">
    <property type="entry name" value="Probable disease resistance protein At1g61300"/>
    <property type="match status" value="1"/>
</dbReference>
<evidence type="ECO:0000259" key="6">
    <source>
        <dbReference type="Pfam" id="PF18052"/>
    </source>
</evidence>
<dbReference type="GO" id="GO:0006952">
    <property type="term" value="P:defense response"/>
    <property type="evidence" value="ECO:0007669"/>
    <property type="project" value="UniProtKB-KW"/>
</dbReference>
<keyword evidence="3" id="KW-0611">Plant defense</keyword>
<dbReference type="GO" id="GO:0005524">
    <property type="term" value="F:ATP binding"/>
    <property type="evidence" value="ECO:0007669"/>
    <property type="project" value="UniProtKB-KW"/>
</dbReference>
<sequence>MIEAMLIDAEEKQLTDEAVKMWLDDLQDLAYDADDILDEFSTQALRTKSNQQATTSKLNNIIPACFTGLTPSAFKFNFSMGSKIDNITRRLEELRLRTDVLRLKDIAGQRWSSTASWQRPPTSSLPTEPAVYGRDEDKVRILEMVLRIDEPSDANFGVIPIVGMGGIGKTTLAREVFNDETLKDFSPKAWVCVSDNFDVLKISKAILESITSSSCDLNELNAVQIQLKETINGKKFLFVFDDVWSQNYDLWETLKSPFMFGAVGSKVIVTTRHRQVASIMRPNGCYELDLLSDDDCRSVFVKHALEGRDNVTNEKLEVIYQKVVEKCKGLPLAARTLGGLLRSKQIEGEWMNILNNKIWDLP</sequence>
<dbReference type="Proteomes" id="UP001281410">
    <property type="component" value="Unassembled WGS sequence"/>
</dbReference>
<name>A0AAE0B4J5_9ROSI</name>
<keyword evidence="2" id="KW-0547">Nucleotide-binding</keyword>
<dbReference type="InterPro" id="IPR041118">
    <property type="entry name" value="Rx_N"/>
</dbReference>
<evidence type="ECO:0008006" key="9">
    <source>
        <dbReference type="Google" id="ProtNLM"/>
    </source>
</evidence>
<feature type="domain" description="Disease resistance N-terminal" evidence="6">
    <location>
        <begin position="1"/>
        <end position="52"/>
    </location>
</feature>
<dbReference type="GO" id="GO:0043531">
    <property type="term" value="F:ADP binding"/>
    <property type="evidence" value="ECO:0007669"/>
    <property type="project" value="InterPro"/>
</dbReference>
<keyword evidence="1" id="KW-0677">Repeat</keyword>
<proteinExistence type="predicted"/>